<keyword evidence="2" id="KW-0238">DNA-binding</keyword>
<evidence type="ECO:0000259" key="4">
    <source>
        <dbReference type="PROSITE" id="PS50995"/>
    </source>
</evidence>
<evidence type="ECO:0000313" key="5">
    <source>
        <dbReference type="EMBL" id="MDF0715624.1"/>
    </source>
</evidence>
<dbReference type="SUPFAM" id="SSF46785">
    <property type="entry name" value="Winged helix' DNA-binding domain"/>
    <property type="match status" value="1"/>
</dbReference>
<organism evidence="5 6">
    <name type="scientific">Flagellimonas yonaguniensis</name>
    <dbReference type="NCBI Taxonomy" id="3031325"/>
    <lineage>
        <taxon>Bacteria</taxon>
        <taxon>Pseudomonadati</taxon>
        <taxon>Bacteroidota</taxon>
        <taxon>Flavobacteriia</taxon>
        <taxon>Flavobacteriales</taxon>
        <taxon>Flavobacteriaceae</taxon>
        <taxon>Flagellimonas</taxon>
    </lineage>
</organism>
<dbReference type="InterPro" id="IPR036390">
    <property type="entry name" value="WH_DNA-bd_sf"/>
</dbReference>
<dbReference type="SMART" id="SM00347">
    <property type="entry name" value="HTH_MARR"/>
    <property type="match status" value="1"/>
</dbReference>
<evidence type="ECO:0000313" key="6">
    <source>
        <dbReference type="Proteomes" id="UP001221366"/>
    </source>
</evidence>
<protein>
    <submittedName>
        <fullName evidence="5">MarR family transcriptional regulator</fullName>
    </submittedName>
</protein>
<evidence type="ECO:0000256" key="3">
    <source>
        <dbReference type="ARBA" id="ARBA00023163"/>
    </source>
</evidence>
<dbReference type="InterPro" id="IPR000835">
    <property type="entry name" value="HTH_MarR-typ"/>
</dbReference>
<keyword evidence="6" id="KW-1185">Reference proteome</keyword>
<proteinExistence type="predicted"/>
<dbReference type="PANTHER" id="PTHR42756:SF1">
    <property type="entry name" value="TRANSCRIPTIONAL REPRESSOR OF EMRAB OPERON"/>
    <property type="match status" value="1"/>
</dbReference>
<gene>
    <name evidence="5" type="ORF">PY092_05650</name>
</gene>
<dbReference type="PRINTS" id="PR00598">
    <property type="entry name" value="HTHMARR"/>
</dbReference>
<dbReference type="Gene3D" id="1.10.10.10">
    <property type="entry name" value="Winged helix-like DNA-binding domain superfamily/Winged helix DNA-binding domain"/>
    <property type="match status" value="1"/>
</dbReference>
<sequence length="164" mass="18340">MENKNDIIDTLISDWNRERPDLDATAMHIVGRLLILGKGLEKRANQSLGEFEIHYTDLDVLATLRRSGSPFELSPKELMQSVLITSGAMTALLDRLTKLGLIYRSPDAMDGRVKKAGLTEKGKDIIDRAIKIRFNEAKDSIACLTKKEKEAFLPLLKKLMGTLS</sequence>
<dbReference type="Pfam" id="PF12802">
    <property type="entry name" value="MarR_2"/>
    <property type="match status" value="1"/>
</dbReference>
<dbReference type="EMBL" id="JARFVB010000002">
    <property type="protein sequence ID" value="MDF0715624.1"/>
    <property type="molecule type" value="Genomic_DNA"/>
</dbReference>
<name>A0ABT5XWQ9_9FLAO</name>
<dbReference type="Proteomes" id="UP001221366">
    <property type="component" value="Unassembled WGS sequence"/>
</dbReference>
<feature type="domain" description="HTH marR-type" evidence="4">
    <location>
        <begin position="26"/>
        <end position="161"/>
    </location>
</feature>
<dbReference type="RefSeq" id="WP_275614870.1">
    <property type="nucleotide sequence ID" value="NZ_JARFVB010000002.1"/>
</dbReference>
<evidence type="ECO:0000256" key="2">
    <source>
        <dbReference type="ARBA" id="ARBA00023125"/>
    </source>
</evidence>
<comment type="caution">
    <text evidence="5">The sequence shown here is derived from an EMBL/GenBank/DDBJ whole genome shotgun (WGS) entry which is preliminary data.</text>
</comment>
<dbReference type="PROSITE" id="PS50995">
    <property type="entry name" value="HTH_MARR_2"/>
    <property type="match status" value="1"/>
</dbReference>
<keyword evidence="3" id="KW-0804">Transcription</keyword>
<dbReference type="PANTHER" id="PTHR42756">
    <property type="entry name" value="TRANSCRIPTIONAL REGULATOR, MARR"/>
    <property type="match status" value="1"/>
</dbReference>
<reference evidence="5 6" key="1">
    <citation type="submission" date="2023-03" db="EMBL/GenBank/DDBJ databases">
        <title>Muricauda XX sp. nov. and Muricauda XXX sp. nov., two novel species isolated from Okinawa Trough.</title>
        <authorList>
            <person name="Cao W."/>
            <person name="Deng X."/>
        </authorList>
    </citation>
    <scope>NUCLEOTIDE SEQUENCE [LARGE SCALE GENOMIC DNA]</scope>
    <source>
        <strain evidence="5 6">334s03</strain>
    </source>
</reference>
<keyword evidence="1" id="KW-0805">Transcription regulation</keyword>
<dbReference type="InterPro" id="IPR036388">
    <property type="entry name" value="WH-like_DNA-bd_sf"/>
</dbReference>
<accession>A0ABT5XWQ9</accession>
<evidence type="ECO:0000256" key="1">
    <source>
        <dbReference type="ARBA" id="ARBA00023015"/>
    </source>
</evidence>